<feature type="transmembrane region" description="Helical" evidence="6">
    <location>
        <begin position="174"/>
        <end position="193"/>
    </location>
</feature>
<comment type="caution">
    <text evidence="8">The sequence shown here is derived from an EMBL/GenBank/DDBJ whole genome shotgun (WGS) entry which is preliminary data.</text>
</comment>
<name>A0AAD4KER3_9MUSC</name>
<dbReference type="InterPro" id="IPR051223">
    <property type="entry name" value="Polycystin"/>
</dbReference>
<evidence type="ECO:0000259" key="7">
    <source>
        <dbReference type="Pfam" id="PF08016"/>
    </source>
</evidence>
<dbReference type="GO" id="GO:0016020">
    <property type="term" value="C:membrane"/>
    <property type="evidence" value="ECO:0007669"/>
    <property type="project" value="UniProtKB-SubCell"/>
</dbReference>
<dbReference type="Gene3D" id="1.10.287.70">
    <property type="match status" value="1"/>
</dbReference>
<evidence type="ECO:0000256" key="4">
    <source>
        <dbReference type="ARBA" id="ARBA00022989"/>
    </source>
</evidence>
<dbReference type="PANTHER" id="PTHR10877">
    <property type="entry name" value="POLYCYSTIN FAMILY MEMBER"/>
    <property type="match status" value="1"/>
</dbReference>
<dbReference type="AlphaFoldDB" id="A0AAD4KER3"/>
<evidence type="ECO:0000256" key="3">
    <source>
        <dbReference type="ARBA" id="ARBA00022692"/>
    </source>
</evidence>
<reference evidence="8" key="1">
    <citation type="journal article" date="2021" name="Mol. Ecol. Resour.">
        <title>Phylogenomic analyses of the genus Drosophila reveals genomic signals of climate adaptation.</title>
        <authorList>
            <person name="Li F."/>
            <person name="Rane R.V."/>
            <person name="Luria V."/>
            <person name="Xiong Z."/>
            <person name="Chen J."/>
            <person name="Li Z."/>
            <person name="Catullo R.A."/>
            <person name="Griffin P.C."/>
            <person name="Schiffer M."/>
            <person name="Pearce S."/>
            <person name="Lee S.F."/>
            <person name="McElroy K."/>
            <person name="Stocker A."/>
            <person name="Shirriffs J."/>
            <person name="Cockerell F."/>
            <person name="Coppin C."/>
            <person name="Sgro C.M."/>
            <person name="Karger A."/>
            <person name="Cain J.W."/>
            <person name="Weber J.A."/>
            <person name="Santpere G."/>
            <person name="Kirschner M.W."/>
            <person name="Hoffmann A.A."/>
            <person name="Oakeshott J.G."/>
            <person name="Zhang G."/>
        </authorList>
    </citation>
    <scope>NUCLEOTIDE SEQUENCE</scope>
    <source>
        <strain evidence="8">BGI-SZ-2011g</strain>
    </source>
</reference>
<evidence type="ECO:0000313" key="8">
    <source>
        <dbReference type="EMBL" id="KAH8388335.1"/>
    </source>
</evidence>
<comment type="similarity">
    <text evidence="2">Belongs to the polycystin family.</text>
</comment>
<dbReference type="InterPro" id="IPR013122">
    <property type="entry name" value="PKD1_2_channel"/>
</dbReference>
<gene>
    <name evidence="8" type="ORF">KR093_004500</name>
</gene>
<keyword evidence="3 6" id="KW-0812">Transmembrane</keyword>
<keyword evidence="5 6" id="KW-0472">Membrane</keyword>
<keyword evidence="4 6" id="KW-1133">Transmembrane helix</keyword>
<feature type="domain" description="Polycystin cation channel PKD1/PKD2" evidence="7">
    <location>
        <begin position="139"/>
        <end position="309"/>
    </location>
</feature>
<accession>A0AAD4KER3</accession>
<comment type="subcellular location">
    <subcellularLocation>
        <location evidence="1">Membrane</location>
        <topology evidence="1">Multi-pass membrane protein</topology>
    </subcellularLocation>
</comment>
<dbReference type="Pfam" id="PF08016">
    <property type="entry name" value="PKD_channel"/>
    <property type="match status" value="1"/>
</dbReference>
<evidence type="ECO:0000256" key="1">
    <source>
        <dbReference type="ARBA" id="ARBA00004141"/>
    </source>
</evidence>
<evidence type="ECO:0000256" key="5">
    <source>
        <dbReference type="ARBA" id="ARBA00023136"/>
    </source>
</evidence>
<dbReference type="GO" id="GO:0005262">
    <property type="term" value="F:calcium channel activity"/>
    <property type="evidence" value="ECO:0007669"/>
    <property type="project" value="TreeGrafter"/>
</dbReference>
<feature type="transmembrane region" description="Helical" evidence="6">
    <location>
        <begin position="281"/>
        <end position="304"/>
    </location>
</feature>
<feature type="transmembrane region" description="Helical" evidence="6">
    <location>
        <begin position="214"/>
        <end position="233"/>
    </location>
</feature>
<evidence type="ECO:0000256" key="6">
    <source>
        <dbReference type="SAM" id="Phobius"/>
    </source>
</evidence>
<feature type="non-terminal residue" evidence="8">
    <location>
        <position position="1"/>
    </location>
</feature>
<dbReference type="GO" id="GO:0050982">
    <property type="term" value="P:detection of mechanical stimulus"/>
    <property type="evidence" value="ECO:0007669"/>
    <property type="project" value="TreeGrafter"/>
</dbReference>
<protein>
    <recommendedName>
        <fullName evidence="7">Polycystin cation channel PKD1/PKD2 domain-containing protein</fullName>
    </recommendedName>
</protein>
<sequence length="340" mass="39975">NALVVGAPRIRQIRVKQMEHCRHTIEVENLKETPCYPDYSQSMDNSSYHHGHYKDDAVRITTESFTYKGGGFSINFPQNETEMERMLDKLYESRWVDRGTRMVVIEMNLFFDGTEMFKIVKIIFEQFPTGIIVPSCQTAYFALGYNIWHPIEIQSIIDAFERDPWAYVSLDNLLVYWNIYVIVMGAMTFCAWLKIIRFLAFHRTLNRLALTIQLSFKNILGFFFIYLVLLLAFGQMGKMLFSDNVDKFRTITTSVIVLMRILMTDVDYKEMYAAHPQLAPIYFVAIIVSIYGISLNLFVAIYLATYSQVKSETYVRDKQVWHMFAKGLRTYFTFWRKNRT</sequence>
<evidence type="ECO:0000313" key="9">
    <source>
        <dbReference type="Proteomes" id="UP001200034"/>
    </source>
</evidence>
<organism evidence="8 9">
    <name type="scientific">Drosophila rubida</name>
    <dbReference type="NCBI Taxonomy" id="30044"/>
    <lineage>
        <taxon>Eukaryota</taxon>
        <taxon>Metazoa</taxon>
        <taxon>Ecdysozoa</taxon>
        <taxon>Arthropoda</taxon>
        <taxon>Hexapoda</taxon>
        <taxon>Insecta</taxon>
        <taxon>Pterygota</taxon>
        <taxon>Neoptera</taxon>
        <taxon>Endopterygota</taxon>
        <taxon>Diptera</taxon>
        <taxon>Brachycera</taxon>
        <taxon>Muscomorpha</taxon>
        <taxon>Ephydroidea</taxon>
        <taxon>Drosophilidae</taxon>
        <taxon>Drosophila</taxon>
    </lineage>
</organism>
<proteinExistence type="inferred from homology"/>
<dbReference type="Proteomes" id="UP001200034">
    <property type="component" value="Unassembled WGS sequence"/>
</dbReference>
<keyword evidence="9" id="KW-1185">Reference proteome</keyword>
<dbReference type="PANTHER" id="PTHR10877:SF183">
    <property type="entry name" value="AT14535P-RELATED"/>
    <property type="match status" value="1"/>
</dbReference>
<evidence type="ECO:0000256" key="2">
    <source>
        <dbReference type="ARBA" id="ARBA00007200"/>
    </source>
</evidence>
<dbReference type="EMBL" id="JAJJHW010000014">
    <property type="protein sequence ID" value="KAH8388335.1"/>
    <property type="molecule type" value="Genomic_DNA"/>
</dbReference>
<feature type="non-terminal residue" evidence="8">
    <location>
        <position position="340"/>
    </location>
</feature>